<reference evidence="1" key="1">
    <citation type="submission" date="2022-03" db="EMBL/GenBank/DDBJ databases">
        <title>Genome Identification and Characterization of new species Bdellovibrio reynosense LBG001 sp. nov. from a Mexico soil sample.</title>
        <authorList>
            <person name="Camilli A."/>
            <person name="Ajao Y."/>
            <person name="Guo X."/>
        </authorList>
    </citation>
    <scope>NUCLEOTIDE SEQUENCE</scope>
    <source>
        <strain evidence="1">LBG001</strain>
    </source>
</reference>
<keyword evidence="2" id="KW-1185">Reference proteome</keyword>
<accession>A0ABY4C5K6</accession>
<name>A0ABY4C5K6_9BACT</name>
<protein>
    <submittedName>
        <fullName evidence="1">Uncharacterized protein</fullName>
    </submittedName>
</protein>
<proteinExistence type="predicted"/>
<organism evidence="1 2">
    <name type="scientific">Bdellovibrio reynosensis</name>
    <dbReference type="NCBI Taxonomy" id="2835041"/>
    <lineage>
        <taxon>Bacteria</taxon>
        <taxon>Pseudomonadati</taxon>
        <taxon>Bdellovibrionota</taxon>
        <taxon>Bdellovibrionia</taxon>
        <taxon>Bdellovibrionales</taxon>
        <taxon>Pseudobdellovibrionaceae</taxon>
        <taxon>Bdellovibrio</taxon>
    </lineage>
</organism>
<gene>
    <name evidence="1" type="ORF">MNR06_11105</name>
</gene>
<evidence type="ECO:0000313" key="2">
    <source>
        <dbReference type="Proteomes" id="UP000830116"/>
    </source>
</evidence>
<dbReference type="RefSeq" id="WP_243536017.1">
    <property type="nucleotide sequence ID" value="NZ_CP093442.1"/>
</dbReference>
<evidence type="ECO:0000313" key="1">
    <source>
        <dbReference type="EMBL" id="UOF00248.1"/>
    </source>
</evidence>
<dbReference type="Proteomes" id="UP000830116">
    <property type="component" value="Chromosome"/>
</dbReference>
<sequence>MQQGETNTSGHAIFEMPKTAGTYTLKVYSRSFNDYAKISVLENIYSNTPYSISKSFTISSSDIASGTLDLSASPVYAEANESASTKIEGGAFNIMFNVLIANEYIRRNIHKNGASNDGTPSLDSDEWWVADKVTVYWKAGFNPYTYFGSSAPLSFYSPGEKKLYILGGSSGDVKSADTDHFDDSVILHEYAHFLEDTYGNSASPGGSHTGNFVIDARLAWSEGFANYFQGAVLTGADAFDNSASETRIPAAKRYHYYVDTYGYKGGGSAGIGVQFNLAAVGSDISEPDSTYGDLAGTGTFREVSISRTLYKSTRATTESYALTKAGGGVSFENIWKVFAGENTNGYSRSNPLPYSLNKTTSFPIPNSGLFNWLLTKNGVAGAEWNSILSEEKQNKTTHDYAYLLAAATCAGTTFNGGAVETGNRMGSDPINRSHQQMNNDFYLYYHDGTGTNLSISYSTTGNAPDLDLILYRKSYVYFEDDHWYGGYSSNYVAKSSRTVGGTTESVSLSGLAAGYYVLNVKINAYGKTQSQMTGTSTYKVYKTGVQLCGTEQP</sequence>
<dbReference type="EMBL" id="CP093442">
    <property type="protein sequence ID" value="UOF00248.1"/>
    <property type="molecule type" value="Genomic_DNA"/>
</dbReference>